<protein>
    <submittedName>
        <fullName evidence="1">Uncharacterized protein</fullName>
    </submittedName>
</protein>
<organism evidence="1 2">
    <name type="scientific">Phytophthora nicotianae (strain INRA-310)</name>
    <name type="common">Phytophthora parasitica</name>
    <dbReference type="NCBI Taxonomy" id="761204"/>
    <lineage>
        <taxon>Eukaryota</taxon>
        <taxon>Sar</taxon>
        <taxon>Stramenopiles</taxon>
        <taxon>Oomycota</taxon>
        <taxon>Peronosporomycetes</taxon>
        <taxon>Peronosporales</taxon>
        <taxon>Peronosporaceae</taxon>
        <taxon>Phytophthora</taxon>
    </lineage>
</organism>
<dbReference type="EMBL" id="KI669932">
    <property type="protein sequence ID" value="ETM97541.1"/>
    <property type="molecule type" value="Genomic_DNA"/>
</dbReference>
<accession>W2P9P3</accession>
<feature type="non-terminal residue" evidence="1">
    <location>
        <position position="74"/>
    </location>
</feature>
<evidence type="ECO:0000313" key="1">
    <source>
        <dbReference type="EMBL" id="ETM97541.1"/>
    </source>
</evidence>
<dbReference type="Proteomes" id="UP000018817">
    <property type="component" value="Unassembled WGS sequence"/>
</dbReference>
<dbReference type="GeneID" id="20188860"/>
<dbReference type="RefSeq" id="XP_008917163.1">
    <property type="nucleotide sequence ID" value="XM_008918915.1"/>
</dbReference>
<proteinExistence type="predicted"/>
<dbReference type="AlphaFoldDB" id="W2P9P3"/>
<evidence type="ECO:0000313" key="2">
    <source>
        <dbReference type="Proteomes" id="UP000018817"/>
    </source>
</evidence>
<dbReference type="VEuPathDB" id="FungiDB:PPTG_20236"/>
<sequence length="74" mass="8205">MFFRLENAPWGEGYLDQPVWKLTPVGEGPSESVSMVTVGNIHVVQDKNSELVNRNLQPVDFTVGENLVSQSFVA</sequence>
<reference evidence="1 2" key="2">
    <citation type="submission" date="2013-11" db="EMBL/GenBank/DDBJ databases">
        <title>The Genome Sequence of Phytophthora parasitica INRA-310.</title>
        <authorList>
            <consortium name="The Broad Institute Genomics Platform"/>
            <person name="Russ C."/>
            <person name="Tyler B."/>
            <person name="Panabieres F."/>
            <person name="Shan W."/>
            <person name="Tripathy S."/>
            <person name="Grunwald N."/>
            <person name="Machado M."/>
            <person name="Johnson C.S."/>
            <person name="Arredondo F."/>
            <person name="Hong C."/>
            <person name="Coffey M."/>
            <person name="Young S.K."/>
            <person name="Zeng Q."/>
            <person name="Gargeya S."/>
            <person name="Fitzgerald M."/>
            <person name="Abouelleil A."/>
            <person name="Alvarado L."/>
            <person name="Chapman S.B."/>
            <person name="Gainer-Dewar J."/>
            <person name="Goldberg J."/>
            <person name="Griggs A."/>
            <person name="Gujja S."/>
            <person name="Hansen M."/>
            <person name="Howarth C."/>
            <person name="Imamovic A."/>
            <person name="Ireland A."/>
            <person name="Larimer J."/>
            <person name="McCowan C."/>
            <person name="Murphy C."/>
            <person name="Pearson M."/>
            <person name="Poon T.W."/>
            <person name="Priest M."/>
            <person name="Roberts A."/>
            <person name="Saif S."/>
            <person name="Shea T."/>
            <person name="Sykes S."/>
            <person name="Wortman J."/>
            <person name="Nusbaum C."/>
            <person name="Birren B."/>
        </authorList>
    </citation>
    <scope>NUCLEOTIDE SEQUENCE [LARGE SCALE GENOMIC DNA]</scope>
    <source>
        <strain evidence="1 2">INRA-310</strain>
    </source>
</reference>
<reference evidence="2" key="1">
    <citation type="submission" date="2011-12" db="EMBL/GenBank/DDBJ databases">
        <authorList>
            <consortium name="The Broad Institute Genome Sequencing Platform"/>
            <person name="Russ C."/>
            <person name="Tyler B."/>
            <person name="Panabieres F."/>
            <person name="Shan W."/>
            <person name="Tripathy S."/>
            <person name="Grunwald N."/>
            <person name="Machado M."/>
            <person name="Young S.K."/>
            <person name="Zeng Q."/>
            <person name="Gargeya S."/>
            <person name="Fitzgerald M."/>
            <person name="Haas B."/>
            <person name="Abouelleil A."/>
            <person name="Alvarado L."/>
            <person name="Arachchi H.M."/>
            <person name="Berlin A."/>
            <person name="Chapman S.B."/>
            <person name="Gearin G."/>
            <person name="Goldberg J."/>
            <person name="Griggs A."/>
            <person name="Gujja S."/>
            <person name="Hansen M."/>
            <person name="Heiman D."/>
            <person name="Howarth C."/>
            <person name="Larimer J."/>
            <person name="Lui A."/>
            <person name="MacDonald P.J.P."/>
            <person name="McCowen C."/>
            <person name="Montmayeur A."/>
            <person name="Murphy C."/>
            <person name="Neiman D."/>
            <person name="Pearson M."/>
            <person name="Priest M."/>
            <person name="Roberts A."/>
            <person name="Saif S."/>
            <person name="Shea T."/>
            <person name="Sisk P."/>
            <person name="Stolte C."/>
            <person name="Sykes S."/>
            <person name="Wortman J."/>
            <person name="Nusbaum C."/>
            <person name="Birren B."/>
        </authorList>
    </citation>
    <scope>NUCLEOTIDE SEQUENCE [LARGE SCALE GENOMIC DNA]</scope>
    <source>
        <strain evidence="2">INRA-310</strain>
    </source>
</reference>
<gene>
    <name evidence="1" type="ORF">PPTG_20236</name>
</gene>
<name>W2P9P3_PHYN3</name>